<reference evidence="2" key="1">
    <citation type="journal article" date="2020" name="mSystems">
        <title>Genome- and Community-Level Interaction Insights into Carbon Utilization and Element Cycling Functions of Hydrothermarchaeota in Hydrothermal Sediment.</title>
        <authorList>
            <person name="Zhou Z."/>
            <person name="Liu Y."/>
            <person name="Xu W."/>
            <person name="Pan J."/>
            <person name="Luo Z.H."/>
            <person name="Li M."/>
        </authorList>
    </citation>
    <scope>NUCLEOTIDE SEQUENCE [LARGE SCALE GENOMIC DNA]</scope>
    <source>
        <strain evidence="2">HyVt-94</strain>
    </source>
</reference>
<protein>
    <recommendedName>
        <fullName evidence="1">FIST C-domain domain-containing protein</fullName>
    </recommendedName>
</protein>
<dbReference type="PANTHER" id="PTHR40252">
    <property type="entry name" value="BLR0328 PROTEIN"/>
    <property type="match status" value="1"/>
</dbReference>
<dbReference type="EMBL" id="DRTV01000008">
    <property type="protein sequence ID" value="HHF57803.1"/>
    <property type="molecule type" value="Genomic_DNA"/>
</dbReference>
<dbReference type="Proteomes" id="UP000886014">
    <property type="component" value="Unassembled WGS sequence"/>
</dbReference>
<gene>
    <name evidence="2" type="ORF">ENL41_00075</name>
</gene>
<evidence type="ECO:0000313" key="2">
    <source>
        <dbReference type="EMBL" id="HHF57803.1"/>
    </source>
</evidence>
<dbReference type="Pfam" id="PF10442">
    <property type="entry name" value="FIST_C"/>
    <property type="match status" value="1"/>
</dbReference>
<comment type="caution">
    <text evidence="2">The sequence shown here is derived from an EMBL/GenBank/DDBJ whole genome shotgun (WGS) entry which is preliminary data.</text>
</comment>
<dbReference type="InterPro" id="IPR019494">
    <property type="entry name" value="FIST_C"/>
</dbReference>
<evidence type="ECO:0000259" key="1">
    <source>
        <dbReference type="SMART" id="SM01204"/>
    </source>
</evidence>
<accession>A0A7C5E213</accession>
<name>A0A7C5E213_UNCW3</name>
<dbReference type="Pfam" id="PF08495">
    <property type="entry name" value="FIST"/>
    <property type="match status" value="1"/>
</dbReference>
<dbReference type="AlphaFoldDB" id="A0A7C5E213"/>
<feature type="domain" description="FIST C-domain" evidence="1">
    <location>
        <begin position="127"/>
        <end position="271"/>
    </location>
</feature>
<sequence length="290" mass="32427">KALEEAVIPVVDQLHTRKAEGFNYLTIFLLLDSYVNGDILVDDVAKILDQAEEGLKFFGGILDSSEISRETALVYNNEVIHGGVICIGIYSKTPLGMGYGHGLYPLVPKRATKVSGNIIYQFDGRPAFEVWKEYLMKKGVDEREISENLGHYLGKYQFGIPDPAVPKYPKVRLAMSVTREGGIRLAGDIPENSTVWLMEARKERMIETVGRAVFNAIEELEETPPFGAIVLEGFPRLLSLGKDFNDEIEAVQRKLGIPLIGFNTYGEILRPKPTQKWFHNSSLIISVLPE</sequence>
<organism evidence="2">
    <name type="scientific">candidate division WOR-3 bacterium</name>
    <dbReference type="NCBI Taxonomy" id="2052148"/>
    <lineage>
        <taxon>Bacteria</taxon>
        <taxon>Bacteria division WOR-3</taxon>
    </lineage>
</organism>
<dbReference type="PANTHER" id="PTHR40252:SF2">
    <property type="entry name" value="BLR0328 PROTEIN"/>
    <property type="match status" value="1"/>
</dbReference>
<feature type="non-terminal residue" evidence="2">
    <location>
        <position position="1"/>
    </location>
</feature>
<dbReference type="SMART" id="SM01204">
    <property type="entry name" value="FIST_C"/>
    <property type="match status" value="1"/>
</dbReference>
<dbReference type="InterPro" id="IPR013702">
    <property type="entry name" value="FIST_domain_N"/>
</dbReference>
<proteinExistence type="predicted"/>